<dbReference type="InterPro" id="IPR036322">
    <property type="entry name" value="WD40_repeat_dom_sf"/>
</dbReference>
<evidence type="ECO:0000313" key="4">
    <source>
        <dbReference type="WBParaSite" id="ACRNAN_Path_312.g1208.t1"/>
    </source>
</evidence>
<dbReference type="SMART" id="SM00320">
    <property type="entry name" value="WD40"/>
    <property type="match status" value="5"/>
</dbReference>
<dbReference type="PROSITE" id="PS50082">
    <property type="entry name" value="WD_REPEATS_2"/>
    <property type="match status" value="3"/>
</dbReference>
<evidence type="ECO:0000313" key="3">
    <source>
        <dbReference type="Proteomes" id="UP000887540"/>
    </source>
</evidence>
<dbReference type="WBParaSite" id="ACRNAN_Path_312.g1208.t1">
    <property type="protein sequence ID" value="ACRNAN_Path_312.g1208.t1"/>
    <property type="gene ID" value="ACRNAN_Path_312.g1208"/>
</dbReference>
<dbReference type="GO" id="GO:0000109">
    <property type="term" value="C:nucleotide-excision repair complex"/>
    <property type="evidence" value="ECO:0007669"/>
    <property type="project" value="TreeGrafter"/>
</dbReference>
<dbReference type="GO" id="GO:0043161">
    <property type="term" value="P:proteasome-mediated ubiquitin-dependent protein catabolic process"/>
    <property type="evidence" value="ECO:0007669"/>
    <property type="project" value="TreeGrafter"/>
</dbReference>
<feature type="repeat" description="WD" evidence="1">
    <location>
        <begin position="102"/>
        <end position="135"/>
    </location>
</feature>
<feature type="repeat" description="WD" evidence="1">
    <location>
        <begin position="189"/>
        <end position="231"/>
    </location>
</feature>
<dbReference type="PANTHER" id="PTHR46202">
    <property type="entry name" value="DNA EXCISION REPAIR PROTEIN ERCC-8"/>
    <property type="match status" value="1"/>
</dbReference>
<dbReference type="Pfam" id="PF00400">
    <property type="entry name" value="WD40"/>
    <property type="match status" value="2"/>
</dbReference>
<accession>A0A914C6C2</accession>
<dbReference type="InterPro" id="IPR015943">
    <property type="entry name" value="WD40/YVTN_repeat-like_dom_sf"/>
</dbReference>
<dbReference type="AlphaFoldDB" id="A0A914C6C2"/>
<feature type="repeat" description="WD" evidence="1">
    <location>
        <begin position="331"/>
        <end position="363"/>
    </location>
</feature>
<dbReference type="GO" id="GO:0006283">
    <property type="term" value="P:transcription-coupled nucleotide-excision repair"/>
    <property type="evidence" value="ECO:0007669"/>
    <property type="project" value="InterPro"/>
</dbReference>
<keyword evidence="3" id="KW-1185">Reference proteome</keyword>
<reference evidence="4" key="1">
    <citation type="submission" date="2022-11" db="UniProtKB">
        <authorList>
            <consortium name="WormBaseParasite"/>
        </authorList>
    </citation>
    <scope>IDENTIFICATION</scope>
</reference>
<feature type="region of interest" description="Disordered" evidence="2">
    <location>
        <begin position="367"/>
        <end position="391"/>
    </location>
</feature>
<dbReference type="GO" id="GO:0000209">
    <property type="term" value="P:protein polyubiquitination"/>
    <property type="evidence" value="ECO:0007669"/>
    <property type="project" value="TreeGrafter"/>
</dbReference>
<dbReference type="PANTHER" id="PTHR46202:SF1">
    <property type="entry name" value="DNA EXCISION REPAIR PROTEIN ERCC-8"/>
    <property type="match status" value="1"/>
</dbReference>
<dbReference type="InterPro" id="IPR042238">
    <property type="entry name" value="Rad28/ERCC8/Ckn1/ATCSA-1"/>
</dbReference>
<keyword evidence="1" id="KW-0853">WD repeat</keyword>
<name>A0A914C6C2_9BILA</name>
<dbReference type="GO" id="GO:0031464">
    <property type="term" value="C:Cul4A-RING E3 ubiquitin ligase complex"/>
    <property type="evidence" value="ECO:0007669"/>
    <property type="project" value="TreeGrafter"/>
</dbReference>
<proteinExistence type="predicted"/>
<feature type="compositionally biased region" description="Basic and acidic residues" evidence="2">
    <location>
        <begin position="367"/>
        <end position="385"/>
    </location>
</feature>
<dbReference type="SUPFAM" id="SSF50978">
    <property type="entry name" value="WD40 repeat-like"/>
    <property type="match status" value="1"/>
</dbReference>
<protein>
    <submittedName>
        <fullName evidence="4">DNA excision repair protein ERCC-8</fullName>
    </submittedName>
</protein>
<dbReference type="Proteomes" id="UP000887540">
    <property type="component" value="Unplaced"/>
</dbReference>
<sequence>MGSIEELRFNWEIYGSFGGRKAIYRNFIDRRLKSLKPSWKHVIPFRSGNASGIASMALDPVEHRFLLCGSYRGNISVVDLENFSQAHPGQPVSHKFIPASNSSNHDFLITTCQWYSKDSSVFVTSSMDQTVKIWDANMMCHVEKFTFENPVDQIHWSVAKSKFPLIAVAQSTSNIQLIDPRGGHALQHLRWKSENVVSVQWSLVNENLLFTGGSHGNISLWDVRSGKSELKTFRNPHKRRSAVMAIRFSPSGNFMVTHDRSRVFDVWDANSLKHKWAVQLEDRRSVHSTMKHLQFELCHDGTRLLAIAPADTEVALLELDSGKPRPALHLLHGHYQGVTSCVYRTTYNQVISSSSDRLVLVWSPEMDEKKPETEEIKENELHQDAWSDEDR</sequence>
<evidence type="ECO:0000256" key="2">
    <source>
        <dbReference type="SAM" id="MobiDB-lite"/>
    </source>
</evidence>
<dbReference type="InterPro" id="IPR001680">
    <property type="entry name" value="WD40_rpt"/>
</dbReference>
<dbReference type="Gene3D" id="2.130.10.10">
    <property type="entry name" value="YVTN repeat-like/Quinoprotein amine dehydrogenase"/>
    <property type="match status" value="1"/>
</dbReference>
<organism evidence="3 4">
    <name type="scientific">Acrobeloides nanus</name>
    <dbReference type="NCBI Taxonomy" id="290746"/>
    <lineage>
        <taxon>Eukaryota</taxon>
        <taxon>Metazoa</taxon>
        <taxon>Ecdysozoa</taxon>
        <taxon>Nematoda</taxon>
        <taxon>Chromadorea</taxon>
        <taxon>Rhabditida</taxon>
        <taxon>Tylenchina</taxon>
        <taxon>Cephalobomorpha</taxon>
        <taxon>Cephaloboidea</taxon>
        <taxon>Cephalobidae</taxon>
        <taxon>Acrobeloides</taxon>
    </lineage>
</organism>
<evidence type="ECO:0000256" key="1">
    <source>
        <dbReference type="PROSITE-ProRule" id="PRU00221"/>
    </source>
</evidence>